<accession>A0A7C3J505</accession>
<keyword evidence="1" id="KW-1133">Transmembrane helix</keyword>
<keyword evidence="1" id="KW-0812">Transmembrane</keyword>
<feature type="transmembrane region" description="Helical" evidence="1">
    <location>
        <begin position="9"/>
        <end position="30"/>
    </location>
</feature>
<reference evidence="2" key="1">
    <citation type="journal article" date="2020" name="mSystems">
        <title>Genome- and Community-Level Interaction Insights into Carbon Utilization and Element Cycling Functions of Hydrothermarchaeota in Hydrothermal Sediment.</title>
        <authorList>
            <person name="Zhou Z."/>
            <person name="Liu Y."/>
            <person name="Xu W."/>
            <person name="Pan J."/>
            <person name="Luo Z.H."/>
            <person name="Li M."/>
        </authorList>
    </citation>
    <scope>NUCLEOTIDE SEQUENCE [LARGE SCALE GENOMIC DNA]</scope>
    <source>
        <strain evidence="2">SpSt-468</strain>
    </source>
</reference>
<evidence type="ECO:0000256" key="1">
    <source>
        <dbReference type="SAM" id="Phobius"/>
    </source>
</evidence>
<dbReference type="AlphaFoldDB" id="A0A7C3J505"/>
<dbReference type="EMBL" id="DSTX01000013">
    <property type="protein sequence ID" value="HFK21204.1"/>
    <property type="molecule type" value="Genomic_DNA"/>
</dbReference>
<evidence type="ECO:0000313" key="2">
    <source>
        <dbReference type="EMBL" id="HFK21204.1"/>
    </source>
</evidence>
<sequence>MAMMYRKRLLPSIIIISCGVMLLVITPIIMSTAASYIDTGEGGDISWWRTVWYIGLALGYTSYILMIGGALLLGITLLRELSNRKKSKQI</sequence>
<comment type="caution">
    <text evidence="2">The sequence shown here is derived from an EMBL/GenBank/DDBJ whole genome shotgun (WGS) entry which is preliminary data.</text>
</comment>
<proteinExistence type="predicted"/>
<protein>
    <submittedName>
        <fullName evidence="2">Uncharacterized protein</fullName>
    </submittedName>
</protein>
<gene>
    <name evidence="2" type="ORF">ENS19_08030</name>
</gene>
<feature type="transmembrane region" description="Helical" evidence="1">
    <location>
        <begin position="50"/>
        <end position="78"/>
    </location>
</feature>
<keyword evidence="1" id="KW-0472">Membrane</keyword>
<organism evidence="2">
    <name type="scientific">Candidatus Methanomethylicus mesodigestus</name>
    <dbReference type="NCBI Taxonomy" id="1867258"/>
    <lineage>
        <taxon>Archaea</taxon>
        <taxon>Thermoproteota</taxon>
        <taxon>Methanosuratincolia</taxon>
        <taxon>Candidatus Methanomethylicales</taxon>
        <taxon>Candidatus Methanomethylicaceae</taxon>
        <taxon>Candidatus Methanomethylicus</taxon>
    </lineage>
</organism>
<name>A0A7C3J505_9CREN</name>